<feature type="domain" description="F-box/LRR-repeat protein 15-like leucin rich repeat" evidence="2">
    <location>
        <begin position="189"/>
        <end position="375"/>
    </location>
</feature>
<gene>
    <name evidence="3" type="ORF">CEUSTIGMA_g4531.t1</name>
</gene>
<dbReference type="EMBL" id="BEGY01000022">
    <property type="protein sequence ID" value="GAX77085.1"/>
    <property type="molecule type" value="Genomic_DNA"/>
</dbReference>
<dbReference type="GO" id="GO:0031146">
    <property type="term" value="P:SCF-dependent proteasomal ubiquitin-dependent protein catabolic process"/>
    <property type="evidence" value="ECO:0007669"/>
    <property type="project" value="TreeGrafter"/>
</dbReference>
<dbReference type="PANTHER" id="PTHR13318:SF190">
    <property type="entry name" value="PARTNER OF PAIRED, ISOFORM B"/>
    <property type="match status" value="1"/>
</dbReference>
<comment type="subcellular location">
    <subcellularLocation>
        <location evidence="1">Cytoplasm</location>
        <location evidence="1">Cytoskeleton</location>
        <location evidence="1">Cilium axoneme</location>
    </subcellularLocation>
</comment>
<dbReference type="Gene3D" id="3.80.10.10">
    <property type="entry name" value="Ribonuclease Inhibitor"/>
    <property type="match status" value="1"/>
</dbReference>
<dbReference type="InterPro" id="IPR057207">
    <property type="entry name" value="FBXL15_LRR"/>
</dbReference>
<accession>A0A250X206</accession>
<dbReference type="SUPFAM" id="SSF52047">
    <property type="entry name" value="RNI-like"/>
    <property type="match status" value="1"/>
</dbReference>
<reference evidence="3 4" key="1">
    <citation type="submission" date="2017-08" db="EMBL/GenBank/DDBJ databases">
        <title>Acidophilic green algal genome provides insights into adaptation to an acidic environment.</title>
        <authorList>
            <person name="Hirooka S."/>
            <person name="Hirose Y."/>
            <person name="Kanesaki Y."/>
            <person name="Higuchi S."/>
            <person name="Fujiwara T."/>
            <person name="Onuma R."/>
            <person name="Era A."/>
            <person name="Ohbayashi R."/>
            <person name="Uzuka A."/>
            <person name="Nozaki H."/>
            <person name="Yoshikawa H."/>
            <person name="Miyagishima S.Y."/>
        </authorList>
    </citation>
    <scope>NUCLEOTIDE SEQUENCE [LARGE SCALE GENOMIC DNA]</scope>
    <source>
        <strain evidence="3 4">NIES-2499</strain>
    </source>
</reference>
<evidence type="ECO:0000313" key="4">
    <source>
        <dbReference type="Proteomes" id="UP000232323"/>
    </source>
</evidence>
<sequence length="439" mass="48492">MTSLDIDCISLWRTGCAKVRGHNKEFQVDGLDQLRSLQNLRVRLYGLQIHNVAKEVVKLCSLQSLDVDLHCPGDPLRLDELLFMCEEQSIMLWSKLRRIAIKGHQFSHDRHFRLLALLPMLESVSLVNAPGDLSALSPSQPWTWAGGLMPPEQIAQHAHNLPADDIMQQQGQNLIDSRQHSVSDDNLNVVTDYGLTALIRHPLKNLSLSSPSIPAITSCCPLVTYTGFTSLSLSDLSCVDDACIYNLASIQSLKTLVLSGCNSISNIGLGFIARNAPLLETLDISGCDVHVSDVGLAKLSTLQRLREFCTAFNSRVTDNGVKALISGAAGKGLKKLDLSGCHQLSNQVLPWLGSEVHGLLELNVRWCPRIDQRGLAEFLPCLKNLIELKWRTTEEDVFLLIKSQCCQKTWQPAVCASGIMKIQAAKACISQRLSAWWLV</sequence>
<dbReference type="InterPro" id="IPR006553">
    <property type="entry name" value="Leu-rich_rpt_Cys-con_subtyp"/>
</dbReference>
<dbReference type="OrthoDB" id="550575at2759"/>
<evidence type="ECO:0000313" key="3">
    <source>
        <dbReference type="EMBL" id="GAX77085.1"/>
    </source>
</evidence>
<dbReference type="PANTHER" id="PTHR13318">
    <property type="entry name" value="PARTNER OF PAIRED, ISOFORM B-RELATED"/>
    <property type="match status" value="1"/>
</dbReference>
<dbReference type="SMART" id="SM00367">
    <property type="entry name" value="LRR_CC"/>
    <property type="match status" value="5"/>
</dbReference>
<dbReference type="InterPro" id="IPR032675">
    <property type="entry name" value="LRR_dom_sf"/>
</dbReference>
<protein>
    <recommendedName>
        <fullName evidence="2">F-box/LRR-repeat protein 15-like leucin rich repeat domain-containing protein</fullName>
    </recommendedName>
</protein>
<dbReference type="GO" id="GO:0019005">
    <property type="term" value="C:SCF ubiquitin ligase complex"/>
    <property type="evidence" value="ECO:0007669"/>
    <property type="project" value="TreeGrafter"/>
</dbReference>
<dbReference type="AlphaFoldDB" id="A0A250X206"/>
<comment type="caution">
    <text evidence="3">The sequence shown here is derived from an EMBL/GenBank/DDBJ whole genome shotgun (WGS) entry which is preliminary data.</text>
</comment>
<evidence type="ECO:0000259" key="2">
    <source>
        <dbReference type="Pfam" id="PF25372"/>
    </source>
</evidence>
<dbReference type="GO" id="GO:0005930">
    <property type="term" value="C:axoneme"/>
    <property type="evidence" value="ECO:0007669"/>
    <property type="project" value="UniProtKB-SubCell"/>
</dbReference>
<dbReference type="Pfam" id="PF25372">
    <property type="entry name" value="DUF7885"/>
    <property type="match status" value="1"/>
</dbReference>
<name>A0A250X206_9CHLO</name>
<dbReference type="Proteomes" id="UP000232323">
    <property type="component" value="Unassembled WGS sequence"/>
</dbReference>
<organism evidence="3 4">
    <name type="scientific">Chlamydomonas eustigma</name>
    <dbReference type="NCBI Taxonomy" id="1157962"/>
    <lineage>
        <taxon>Eukaryota</taxon>
        <taxon>Viridiplantae</taxon>
        <taxon>Chlorophyta</taxon>
        <taxon>core chlorophytes</taxon>
        <taxon>Chlorophyceae</taxon>
        <taxon>CS clade</taxon>
        <taxon>Chlamydomonadales</taxon>
        <taxon>Chlamydomonadaceae</taxon>
        <taxon>Chlamydomonas</taxon>
    </lineage>
</organism>
<proteinExistence type="predicted"/>
<evidence type="ECO:0000256" key="1">
    <source>
        <dbReference type="ARBA" id="ARBA00004430"/>
    </source>
</evidence>
<dbReference type="STRING" id="1157962.A0A250X206"/>
<keyword evidence="4" id="KW-1185">Reference proteome</keyword>